<gene>
    <name evidence="1" type="ORF">MVEG_11125</name>
</gene>
<dbReference type="SUPFAM" id="SSF52047">
    <property type="entry name" value="RNI-like"/>
    <property type="match status" value="1"/>
</dbReference>
<dbReference type="InterPro" id="IPR032675">
    <property type="entry name" value="LRR_dom_sf"/>
</dbReference>
<dbReference type="Proteomes" id="UP000243308">
    <property type="component" value="Unassembled WGS sequence"/>
</dbReference>
<protein>
    <submittedName>
        <fullName evidence="1">Uncharacterized protein</fullName>
    </submittedName>
</protein>
<organism evidence="1 2">
    <name type="scientific">Podila verticillata NRRL 6337</name>
    <dbReference type="NCBI Taxonomy" id="1069443"/>
    <lineage>
        <taxon>Eukaryota</taxon>
        <taxon>Fungi</taxon>
        <taxon>Fungi incertae sedis</taxon>
        <taxon>Mucoromycota</taxon>
        <taxon>Mortierellomycotina</taxon>
        <taxon>Mortierellomycetes</taxon>
        <taxon>Mortierellales</taxon>
        <taxon>Mortierellaceae</taxon>
        <taxon>Podila</taxon>
    </lineage>
</organism>
<evidence type="ECO:0000313" key="2">
    <source>
        <dbReference type="Proteomes" id="UP000243308"/>
    </source>
</evidence>
<accession>A0A086TMB1</accession>
<dbReference type="AlphaFoldDB" id="A0A086TMB1"/>
<name>A0A086TMB1_9FUNG</name>
<sequence length="185" mass="21057">MGFEYDDRPDPRTIPLEVMRVQSRHVHYARLSRSLPTGALRCMQPKELYIVGDGINSGAKIFIANPKLSHLTIMFHCGPEYHTTQPELETLTQLKVLSINHVPFTHSPDLLTGILNKNAGLQKLILSYHYGILKFKGYRPLTNLQSLDFSGPWLMNIGLLKLIRLCSNVVKLRIPKWEMPVVELA</sequence>
<dbReference type="OrthoDB" id="10649513at2759"/>
<evidence type="ECO:0000313" key="1">
    <source>
        <dbReference type="EMBL" id="KFH63088.1"/>
    </source>
</evidence>
<dbReference type="EMBL" id="KN042429">
    <property type="protein sequence ID" value="KFH63088.1"/>
    <property type="molecule type" value="Genomic_DNA"/>
</dbReference>
<reference evidence="1 2" key="1">
    <citation type="submission" date="2011-02" db="EMBL/GenBank/DDBJ databases">
        <title>The Genome Sequence of Mortierella verticillata NRRL 6337.</title>
        <authorList>
            <consortium name="The Broad Institute Genome Sequencing Platform"/>
            <person name="Russ C."/>
            <person name="Cuomo C."/>
            <person name="Burger G."/>
            <person name="Gray M.W."/>
            <person name="Holland P.W.H."/>
            <person name="King N."/>
            <person name="Lang F.B.F."/>
            <person name="Roger A.J."/>
            <person name="Ruiz-Trillo I."/>
            <person name="Young S.K."/>
            <person name="Zeng Q."/>
            <person name="Gargeya S."/>
            <person name="Alvarado L."/>
            <person name="Berlin A."/>
            <person name="Chapman S.B."/>
            <person name="Chen Z."/>
            <person name="Freedman E."/>
            <person name="Gellesch M."/>
            <person name="Goldberg J."/>
            <person name="Griggs A."/>
            <person name="Gujja S."/>
            <person name="Heilman E."/>
            <person name="Heiman D."/>
            <person name="Howarth C."/>
            <person name="Mehta T."/>
            <person name="Neiman D."/>
            <person name="Pearson M."/>
            <person name="Roberts A."/>
            <person name="Saif S."/>
            <person name="Shea T."/>
            <person name="Shenoy N."/>
            <person name="Sisk P."/>
            <person name="Stolte C."/>
            <person name="Sykes S."/>
            <person name="White J."/>
            <person name="Yandava C."/>
            <person name="Haas B."/>
            <person name="Nusbaum C."/>
            <person name="Birren B."/>
        </authorList>
    </citation>
    <scope>NUCLEOTIDE SEQUENCE [LARGE SCALE GENOMIC DNA]</scope>
    <source>
        <strain evidence="1 2">NRRL 6337</strain>
    </source>
</reference>
<proteinExistence type="predicted"/>
<keyword evidence="2" id="KW-1185">Reference proteome</keyword>
<dbReference type="Gene3D" id="3.80.10.10">
    <property type="entry name" value="Ribonuclease Inhibitor"/>
    <property type="match status" value="1"/>
</dbReference>